<evidence type="ECO:0000256" key="2">
    <source>
        <dbReference type="ARBA" id="ARBA00012836"/>
    </source>
</evidence>
<evidence type="ECO:0000256" key="5">
    <source>
        <dbReference type="ARBA" id="ARBA00022840"/>
    </source>
</evidence>
<evidence type="ECO:0000256" key="10">
    <source>
        <dbReference type="SAM" id="MobiDB-lite"/>
    </source>
</evidence>
<evidence type="ECO:0000256" key="6">
    <source>
        <dbReference type="ARBA" id="ARBA00022917"/>
    </source>
</evidence>
<dbReference type="GO" id="GO:0005829">
    <property type="term" value="C:cytosol"/>
    <property type="evidence" value="ECO:0007669"/>
    <property type="project" value="TreeGrafter"/>
</dbReference>
<feature type="domain" description="Glutamyl/glutaminyl-tRNA synthetase class Ib anti-codon binding" evidence="12">
    <location>
        <begin position="474"/>
        <end position="571"/>
    </location>
</feature>
<feature type="domain" description="tRNA synthetases class I (E and Q) anti-codon binding" evidence="13">
    <location>
        <begin position="598"/>
        <end position="685"/>
    </location>
</feature>
<dbReference type="InterPro" id="IPR014729">
    <property type="entry name" value="Rossmann-like_a/b/a_fold"/>
</dbReference>
<proteinExistence type="inferred from homology"/>
<dbReference type="Gene3D" id="3.40.50.620">
    <property type="entry name" value="HUPs"/>
    <property type="match status" value="1"/>
</dbReference>
<dbReference type="SUPFAM" id="SSF52374">
    <property type="entry name" value="Nucleotidylyl transferase"/>
    <property type="match status" value="1"/>
</dbReference>
<dbReference type="InterPro" id="IPR020056">
    <property type="entry name" value="Rbsml_bL25/Gln-tRNA_synth_N"/>
</dbReference>
<evidence type="ECO:0000256" key="8">
    <source>
        <dbReference type="ARBA" id="ARBA00048270"/>
    </source>
</evidence>
<evidence type="ECO:0000259" key="12">
    <source>
        <dbReference type="Pfam" id="PF03950"/>
    </source>
</evidence>
<evidence type="ECO:0000259" key="11">
    <source>
        <dbReference type="Pfam" id="PF00749"/>
    </source>
</evidence>
<dbReference type="PANTHER" id="PTHR43097:SF4">
    <property type="entry name" value="GLUTAMINE--TRNA LIGASE"/>
    <property type="match status" value="1"/>
</dbReference>
<dbReference type="GO" id="GO:0006425">
    <property type="term" value="P:glutaminyl-tRNA aminoacylation"/>
    <property type="evidence" value="ECO:0007669"/>
    <property type="project" value="InterPro"/>
</dbReference>
<dbReference type="AlphaFoldDB" id="A0A7S3LM64"/>
<evidence type="ECO:0000313" key="14">
    <source>
        <dbReference type="EMBL" id="CAE0435714.1"/>
    </source>
</evidence>
<feature type="domain" description="Glutamyl/glutaminyl-tRNA synthetase class Ib catalytic" evidence="11">
    <location>
        <begin position="143"/>
        <end position="469"/>
    </location>
</feature>
<dbReference type="EC" id="6.1.1.18" evidence="2"/>
<dbReference type="InterPro" id="IPR050132">
    <property type="entry name" value="Gln/Glu-tRNA_Ligase"/>
</dbReference>
<dbReference type="InterPro" id="IPR049437">
    <property type="entry name" value="tRNA-synt_1c_C2"/>
</dbReference>
<name>A0A7S3LM64_9STRA</name>
<protein>
    <recommendedName>
        <fullName evidence="2">glutamine--tRNA ligase</fullName>
        <ecNumber evidence="2">6.1.1.18</ecNumber>
    </recommendedName>
</protein>
<dbReference type="FunFam" id="3.40.50.620:FF:000037">
    <property type="entry name" value="Glutamine--tRNA ligase cytoplasmic"/>
    <property type="match status" value="1"/>
</dbReference>
<dbReference type="NCBIfam" id="TIGR00440">
    <property type="entry name" value="glnS"/>
    <property type="match status" value="1"/>
</dbReference>
<gene>
    <name evidence="14" type="ORF">ASTO00021_LOCUS5994</name>
</gene>
<dbReference type="InterPro" id="IPR004514">
    <property type="entry name" value="Gln-tRNA-synth"/>
</dbReference>
<evidence type="ECO:0000259" key="13">
    <source>
        <dbReference type="Pfam" id="PF20974"/>
    </source>
</evidence>
<dbReference type="PANTHER" id="PTHR43097">
    <property type="entry name" value="GLUTAMINE-TRNA LIGASE"/>
    <property type="match status" value="1"/>
</dbReference>
<reference evidence="14" key="1">
    <citation type="submission" date="2021-01" db="EMBL/GenBank/DDBJ databases">
        <authorList>
            <person name="Corre E."/>
            <person name="Pelletier E."/>
            <person name="Niang G."/>
            <person name="Scheremetjew M."/>
            <person name="Finn R."/>
            <person name="Kale V."/>
            <person name="Holt S."/>
            <person name="Cochrane G."/>
            <person name="Meng A."/>
            <person name="Brown T."/>
            <person name="Cohen L."/>
        </authorList>
    </citation>
    <scope>NUCLEOTIDE SEQUENCE</scope>
    <source>
        <strain evidence="14">GSBS06</strain>
    </source>
</reference>
<evidence type="ECO:0000256" key="9">
    <source>
        <dbReference type="RuleBase" id="RU363037"/>
    </source>
</evidence>
<comment type="similarity">
    <text evidence="1 9">Belongs to the class-I aminoacyl-tRNA synthetase family.</text>
</comment>
<dbReference type="EMBL" id="HBIN01008100">
    <property type="protein sequence ID" value="CAE0435714.1"/>
    <property type="molecule type" value="Transcribed_RNA"/>
</dbReference>
<dbReference type="Pfam" id="PF20974">
    <property type="entry name" value="tRNA-synt_1c_C2"/>
    <property type="match status" value="1"/>
</dbReference>
<keyword evidence="3 9" id="KW-0436">Ligase</keyword>
<evidence type="ECO:0000256" key="1">
    <source>
        <dbReference type="ARBA" id="ARBA00005594"/>
    </source>
</evidence>
<feature type="compositionally biased region" description="Basic residues" evidence="10">
    <location>
        <begin position="65"/>
        <end position="80"/>
    </location>
</feature>
<comment type="catalytic activity">
    <reaction evidence="8">
        <text>tRNA(Gln) + L-glutamine + ATP = L-glutaminyl-tRNA(Gln) + AMP + diphosphate</text>
        <dbReference type="Rhea" id="RHEA:20121"/>
        <dbReference type="Rhea" id="RHEA-COMP:9662"/>
        <dbReference type="Rhea" id="RHEA-COMP:9681"/>
        <dbReference type="ChEBI" id="CHEBI:30616"/>
        <dbReference type="ChEBI" id="CHEBI:33019"/>
        <dbReference type="ChEBI" id="CHEBI:58359"/>
        <dbReference type="ChEBI" id="CHEBI:78442"/>
        <dbReference type="ChEBI" id="CHEBI:78521"/>
        <dbReference type="ChEBI" id="CHEBI:456215"/>
        <dbReference type="EC" id="6.1.1.18"/>
    </reaction>
</comment>
<organism evidence="14">
    <name type="scientific">Aplanochytrium stocchinoi</name>
    <dbReference type="NCBI Taxonomy" id="215587"/>
    <lineage>
        <taxon>Eukaryota</taxon>
        <taxon>Sar</taxon>
        <taxon>Stramenopiles</taxon>
        <taxon>Bigyra</taxon>
        <taxon>Labyrinthulomycetes</taxon>
        <taxon>Thraustochytrida</taxon>
        <taxon>Thraustochytriidae</taxon>
        <taxon>Aplanochytrium</taxon>
    </lineage>
</organism>
<keyword evidence="7 9" id="KW-0030">Aminoacyl-tRNA synthetase</keyword>
<evidence type="ECO:0000256" key="7">
    <source>
        <dbReference type="ARBA" id="ARBA00023146"/>
    </source>
</evidence>
<evidence type="ECO:0000256" key="4">
    <source>
        <dbReference type="ARBA" id="ARBA00022741"/>
    </source>
</evidence>
<dbReference type="InterPro" id="IPR000924">
    <property type="entry name" value="Glu/Gln-tRNA-synth"/>
</dbReference>
<keyword evidence="4 9" id="KW-0547">Nucleotide-binding</keyword>
<dbReference type="GO" id="GO:0004819">
    <property type="term" value="F:glutamine-tRNA ligase activity"/>
    <property type="evidence" value="ECO:0007669"/>
    <property type="project" value="UniProtKB-EC"/>
</dbReference>
<keyword evidence="5 9" id="KW-0067">ATP-binding</keyword>
<feature type="region of interest" description="Disordered" evidence="10">
    <location>
        <begin position="65"/>
        <end position="122"/>
    </location>
</feature>
<dbReference type="Pfam" id="PF00749">
    <property type="entry name" value="tRNA-synt_1c"/>
    <property type="match status" value="1"/>
</dbReference>
<feature type="compositionally biased region" description="Basic and acidic residues" evidence="10">
    <location>
        <begin position="107"/>
        <end position="119"/>
    </location>
</feature>
<dbReference type="SUPFAM" id="SSF50715">
    <property type="entry name" value="Ribosomal protein L25-like"/>
    <property type="match status" value="1"/>
</dbReference>
<dbReference type="Gene3D" id="2.40.240.10">
    <property type="entry name" value="Ribosomal Protein L25, Chain P"/>
    <property type="match status" value="2"/>
</dbReference>
<dbReference type="PRINTS" id="PR00987">
    <property type="entry name" value="TRNASYNTHGLU"/>
</dbReference>
<sequence length="709" mass="80686">MAVPPEVVEEYKTYITENKKNVLSEAEQEALKELGEKRKAFLKAKAEELGMSAGKLEKAIGKLLKKTAAKQHAKAKAAVKKPKDSPSSAGKRKEENEEVVESQTTTLERELRPPEENKGRGGYYVNSEEILMKHLEATGGKWMTRFPPEPNGFPHLGHAKAMLIDFGTAKKHGGGCYMRFDDTNPGAEKQEYIDSILKSVKWLGHDWYKQTATSDYFQDLFDLAVELIKRGKAYVCFQTPQEVKASRDSLAEFHANRANNKEGGEEKLPKGCASPYRDVSVEDNLKLFEKMRQGIFAEGECTLRMKQDLLSPNANMWDQMAYRIQYKEHPKAGDKWCIYPTYDYSHCLVDSLENITHSLCSLEFESRQSINGSYHWLVDALGMYHPQTWEFSRCSVSCNVMSKRRLNKLVMGKYVNGWDDPRLLTLEGLRRRGYTSTSINAFCEGIGVARSSNEVCIKNEVLEHYLRKELNDTAERRFAVVDPVKIRILNFEKYGRKFVSVPKFPQNLDKGFRDLEYTDVVYIPKQKFRLEKKKGFKGLVKGGRGRLLFADEIECVDVKFDSNGEIDEVLVEIVPKQESEEGKAEDEKRRKLLATFVWVSSTAVNCEARMYGPLFKNCVVDGVEVHAEKAAKALGVDFIDIINEKSLEVSNILIEPSVAQDACIDADALEQKHFQFQTVGYFCVDFESTKERPIFNLSVSLRENKSLRA</sequence>
<dbReference type="InterPro" id="IPR020058">
    <property type="entry name" value="Glu/Gln-tRNA-synth_Ib_cat-dom"/>
</dbReference>
<evidence type="ECO:0000256" key="3">
    <source>
        <dbReference type="ARBA" id="ARBA00022598"/>
    </source>
</evidence>
<keyword evidence="6 9" id="KW-0648">Protein biosynthesis</keyword>
<dbReference type="GO" id="GO:0005524">
    <property type="term" value="F:ATP binding"/>
    <property type="evidence" value="ECO:0007669"/>
    <property type="project" value="UniProtKB-KW"/>
</dbReference>
<dbReference type="InterPro" id="IPR011035">
    <property type="entry name" value="Ribosomal_bL25/Gln-tRNA_synth"/>
</dbReference>
<dbReference type="InterPro" id="IPR020059">
    <property type="entry name" value="Glu/Gln-tRNA-synth_Ib_codon-bd"/>
</dbReference>
<dbReference type="Pfam" id="PF03950">
    <property type="entry name" value="tRNA-synt_1c_C"/>
    <property type="match status" value="1"/>
</dbReference>
<accession>A0A7S3LM64</accession>